<dbReference type="EMBL" id="CAFBNF010000195">
    <property type="protein sequence ID" value="CAB4953795.1"/>
    <property type="molecule type" value="Genomic_DNA"/>
</dbReference>
<keyword evidence="1" id="KW-0812">Transmembrane</keyword>
<keyword evidence="1" id="KW-1133">Transmembrane helix</keyword>
<organism evidence="2">
    <name type="scientific">freshwater metagenome</name>
    <dbReference type="NCBI Taxonomy" id="449393"/>
    <lineage>
        <taxon>unclassified sequences</taxon>
        <taxon>metagenomes</taxon>
        <taxon>ecological metagenomes</taxon>
    </lineage>
</organism>
<dbReference type="AlphaFoldDB" id="A0A6J7KE02"/>
<sequence length="202" mass="22126">MLIVAIITLQLLLPSSITGTFAPIVALIEVLLLGVIVSINPRRINREGRWLRALGLLLIAFISLANAVAMSRLVDSILHTNDLRSPSELLFTGGNIWLANVLIFALWYWDLDHGGPAARALRPHPAPDFLFPQMQPGVPGGADWRPHVVDYLYVSFTNSTAFSPTDTMPLSRWAKMAMMLQAAISLITLALVVARAINVLPN</sequence>
<feature type="transmembrane region" description="Helical" evidence="1">
    <location>
        <begin position="178"/>
        <end position="197"/>
    </location>
</feature>
<proteinExistence type="predicted"/>
<feature type="transmembrane region" description="Helical" evidence="1">
    <location>
        <begin position="89"/>
        <end position="109"/>
    </location>
</feature>
<reference evidence="2" key="1">
    <citation type="submission" date="2020-05" db="EMBL/GenBank/DDBJ databases">
        <authorList>
            <person name="Chiriac C."/>
            <person name="Salcher M."/>
            <person name="Ghai R."/>
            <person name="Kavagutti S V."/>
        </authorList>
    </citation>
    <scope>NUCLEOTIDE SEQUENCE</scope>
</reference>
<evidence type="ECO:0000256" key="1">
    <source>
        <dbReference type="SAM" id="Phobius"/>
    </source>
</evidence>
<name>A0A6J7KE02_9ZZZZ</name>
<gene>
    <name evidence="2" type="ORF">UFOPK3773_01562</name>
</gene>
<protein>
    <submittedName>
        <fullName evidence="2">Unannotated protein</fullName>
    </submittedName>
</protein>
<feature type="transmembrane region" description="Helical" evidence="1">
    <location>
        <begin position="51"/>
        <end position="69"/>
    </location>
</feature>
<evidence type="ECO:0000313" key="2">
    <source>
        <dbReference type="EMBL" id="CAB4953795.1"/>
    </source>
</evidence>
<keyword evidence="1" id="KW-0472">Membrane</keyword>
<feature type="transmembrane region" description="Helical" evidence="1">
    <location>
        <begin position="20"/>
        <end position="39"/>
    </location>
</feature>
<accession>A0A6J7KE02</accession>